<feature type="region of interest" description="Disordered" evidence="1">
    <location>
        <begin position="571"/>
        <end position="614"/>
    </location>
</feature>
<dbReference type="KEGG" id="pti:PHATRDRAFT_44323"/>
<evidence type="ECO:0000313" key="5">
    <source>
        <dbReference type="Proteomes" id="UP000000759"/>
    </source>
</evidence>
<dbReference type="HOGENOM" id="CLU_024293_4_0_1"/>
<proteinExistence type="predicted"/>
<feature type="compositionally biased region" description="Low complexity" evidence="1">
    <location>
        <begin position="582"/>
        <end position="592"/>
    </location>
</feature>
<gene>
    <name evidence="4" type="ORF">PHATRDRAFT_44323</name>
</gene>
<dbReference type="PANTHER" id="PTHR10677:SF3">
    <property type="entry name" value="FI07626P-RELATED"/>
    <property type="match status" value="1"/>
</dbReference>
<dbReference type="InterPro" id="IPR015496">
    <property type="entry name" value="Ubiquilin"/>
</dbReference>
<dbReference type="Pfam" id="PF23195">
    <property type="entry name" value="UBQLN1"/>
    <property type="match status" value="1"/>
</dbReference>
<dbReference type="Proteomes" id="UP000000759">
    <property type="component" value="Chromosome 4"/>
</dbReference>
<dbReference type="GO" id="GO:0031593">
    <property type="term" value="F:polyubiquitin modification-dependent protein binding"/>
    <property type="evidence" value="ECO:0007669"/>
    <property type="project" value="TreeGrafter"/>
</dbReference>
<feature type="compositionally biased region" description="Polar residues" evidence="1">
    <location>
        <begin position="94"/>
        <end position="109"/>
    </location>
</feature>
<dbReference type="eggNOG" id="KOG0010">
    <property type="taxonomic scope" value="Eukaryota"/>
</dbReference>
<dbReference type="InterPro" id="IPR000626">
    <property type="entry name" value="Ubiquitin-like_dom"/>
</dbReference>
<evidence type="ECO:0000259" key="3">
    <source>
        <dbReference type="PROSITE" id="PS50053"/>
    </source>
</evidence>
<dbReference type="GeneID" id="7198022"/>
<dbReference type="SUPFAM" id="SSF46934">
    <property type="entry name" value="UBA-like"/>
    <property type="match status" value="1"/>
</dbReference>
<dbReference type="InterPro" id="IPR006636">
    <property type="entry name" value="STI1_HS-bd"/>
</dbReference>
<dbReference type="SMART" id="SM00165">
    <property type="entry name" value="UBA"/>
    <property type="match status" value="1"/>
</dbReference>
<dbReference type="SMART" id="SM00727">
    <property type="entry name" value="STI1"/>
    <property type="match status" value="3"/>
</dbReference>
<evidence type="ECO:0000256" key="1">
    <source>
        <dbReference type="SAM" id="MobiDB-lite"/>
    </source>
</evidence>
<reference evidence="5" key="2">
    <citation type="submission" date="2008-08" db="EMBL/GenBank/DDBJ databases">
        <authorList>
            <consortium name="Diatom Consortium"/>
            <person name="Grigoriev I."/>
            <person name="Grimwood J."/>
            <person name="Kuo A."/>
            <person name="Otillar R.P."/>
            <person name="Salamov A."/>
            <person name="Detter J.C."/>
            <person name="Lindquist E."/>
            <person name="Shapiro H."/>
            <person name="Lucas S."/>
            <person name="Glavina del Rio T."/>
            <person name="Pitluck S."/>
            <person name="Rokhsar D."/>
            <person name="Bowler C."/>
        </authorList>
    </citation>
    <scope>GENOME REANNOTATION</scope>
    <source>
        <strain evidence="5">CCAP 1055/1</strain>
    </source>
</reference>
<dbReference type="EMBL" id="CM000607">
    <property type="protein sequence ID" value="EEC49854.1"/>
    <property type="molecule type" value="Genomic_DNA"/>
</dbReference>
<keyword evidence="5" id="KW-1185">Reference proteome</keyword>
<feature type="domain" description="UBA" evidence="2">
    <location>
        <begin position="533"/>
        <end position="576"/>
    </location>
</feature>
<feature type="region of interest" description="Disordered" evidence="1">
    <location>
        <begin position="278"/>
        <end position="388"/>
    </location>
</feature>
<dbReference type="FunFam" id="1.10.260.100:FF:000001">
    <property type="entry name" value="Ubiquilin 1"/>
    <property type="match status" value="1"/>
</dbReference>
<dbReference type="AlphaFoldDB" id="B7FTQ2"/>
<dbReference type="STRING" id="556484.B7FTQ2"/>
<dbReference type="Gene3D" id="3.10.20.90">
    <property type="entry name" value="Phosphatidylinositol 3-kinase Catalytic Subunit, Chain A, domain 1"/>
    <property type="match status" value="1"/>
</dbReference>
<evidence type="ECO:0000313" key="4">
    <source>
        <dbReference type="EMBL" id="EEC49854.1"/>
    </source>
</evidence>
<dbReference type="SMART" id="SM00213">
    <property type="entry name" value="UBQ"/>
    <property type="match status" value="1"/>
</dbReference>
<protein>
    <recommendedName>
        <fullName evidence="6">Ubiquilin</fullName>
    </recommendedName>
</protein>
<dbReference type="InterPro" id="IPR015940">
    <property type="entry name" value="UBA"/>
</dbReference>
<dbReference type="PaxDb" id="2850-Phatr44323"/>
<dbReference type="InParanoid" id="B7FTQ2"/>
<dbReference type="PROSITE" id="PS50053">
    <property type="entry name" value="UBIQUITIN_2"/>
    <property type="match status" value="1"/>
</dbReference>
<accession>B7FTQ2</accession>
<evidence type="ECO:0000259" key="2">
    <source>
        <dbReference type="PROSITE" id="PS50030"/>
    </source>
</evidence>
<organism evidence="4 5">
    <name type="scientific">Phaeodactylum tricornutum (strain CCAP 1055/1)</name>
    <dbReference type="NCBI Taxonomy" id="556484"/>
    <lineage>
        <taxon>Eukaryota</taxon>
        <taxon>Sar</taxon>
        <taxon>Stramenopiles</taxon>
        <taxon>Ochrophyta</taxon>
        <taxon>Bacillariophyta</taxon>
        <taxon>Bacillariophyceae</taxon>
        <taxon>Bacillariophycidae</taxon>
        <taxon>Naviculales</taxon>
        <taxon>Phaeodactylaceae</taxon>
        <taxon>Phaeodactylum</taxon>
    </lineage>
</organism>
<feature type="compositionally biased region" description="Basic and acidic residues" evidence="1">
    <location>
        <begin position="603"/>
        <end position="614"/>
    </location>
</feature>
<evidence type="ECO:0008006" key="6">
    <source>
        <dbReference type="Google" id="ProtNLM"/>
    </source>
</evidence>
<dbReference type="InterPro" id="IPR009060">
    <property type="entry name" value="UBA-like_sf"/>
</dbReference>
<dbReference type="PANTHER" id="PTHR10677">
    <property type="entry name" value="UBIQUILIN"/>
    <property type="match status" value="1"/>
</dbReference>
<dbReference type="Pfam" id="PF00240">
    <property type="entry name" value="ubiquitin"/>
    <property type="match status" value="1"/>
</dbReference>
<dbReference type="GO" id="GO:0006511">
    <property type="term" value="P:ubiquitin-dependent protein catabolic process"/>
    <property type="evidence" value="ECO:0007669"/>
    <property type="project" value="TreeGrafter"/>
</dbReference>
<dbReference type="RefSeq" id="XP_002178189.1">
    <property type="nucleotide sequence ID" value="XM_002178153.1"/>
</dbReference>
<feature type="domain" description="Ubiquitin-like" evidence="3">
    <location>
        <begin position="14"/>
        <end position="89"/>
    </location>
</feature>
<reference evidence="4 5" key="1">
    <citation type="journal article" date="2008" name="Nature">
        <title>The Phaeodactylum genome reveals the evolutionary history of diatom genomes.</title>
        <authorList>
            <person name="Bowler C."/>
            <person name="Allen A.E."/>
            <person name="Badger J.H."/>
            <person name="Grimwood J."/>
            <person name="Jabbari K."/>
            <person name="Kuo A."/>
            <person name="Maheswari U."/>
            <person name="Martens C."/>
            <person name="Maumus F."/>
            <person name="Otillar R.P."/>
            <person name="Rayko E."/>
            <person name="Salamov A."/>
            <person name="Vandepoele K."/>
            <person name="Beszteri B."/>
            <person name="Gruber A."/>
            <person name="Heijde M."/>
            <person name="Katinka M."/>
            <person name="Mock T."/>
            <person name="Valentin K."/>
            <person name="Verret F."/>
            <person name="Berges J.A."/>
            <person name="Brownlee C."/>
            <person name="Cadoret J.P."/>
            <person name="Chiovitti A."/>
            <person name="Choi C.J."/>
            <person name="Coesel S."/>
            <person name="De Martino A."/>
            <person name="Detter J.C."/>
            <person name="Durkin C."/>
            <person name="Falciatore A."/>
            <person name="Fournet J."/>
            <person name="Haruta M."/>
            <person name="Huysman M.J."/>
            <person name="Jenkins B.D."/>
            <person name="Jiroutova K."/>
            <person name="Jorgensen R.E."/>
            <person name="Joubert Y."/>
            <person name="Kaplan A."/>
            <person name="Kroger N."/>
            <person name="Kroth P.G."/>
            <person name="La Roche J."/>
            <person name="Lindquist E."/>
            <person name="Lommer M."/>
            <person name="Martin-Jezequel V."/>
            <person name="Lopez P.J."/>
            <person name="Lucas S."/>
            <person name="Mangogna M."/>
            <person name="McGinnis K."/>
            <person name="Medlin L.K."/>
            <person name="Montsant A."/>
            <person name="Oudot-Le Secq M.P."/>
            <person name="Napoli C."/>
            <person name="Obornik M."/>
            <person name="Parker M.S."/>
            <person name="Petit J.L."/>
            <person name="Porcel B.M."/>
            <person name="Poulsen N."/>
            <person name="Robison M."/>
            <person name="Rychlewski L."/>
            <person name="Rynearson T.A."/>
            <person name="Schmutz J."/>
            <person name="Shapiro H."/>
            <person name="Siaut M."/>
            <person name="Stanley M."/>
            <person name="Sussman M.R."/>
            <person name="Taylor A.R."/>
            <person name="Vardi A."/>
            <person name="von Dassow P."/>
            <person name="Vyverman W."/>
            <person name="Willis A."/>
            <person name="Wyrwicz L.S."/>
            <person name="Rokhsar D.S."/>
            <person name="Weissenbach J."/>
            <person name="Armbrust E.V."/>
            <person name="Green B.R."/>
            <person name="Van de Peer Y."/>
            <person name="Grigoriev I.V."/>
        </authorList>
    </citation>
    <scope>NUCLEOTIDE SEQUENCE [LARGE SCALE GENOMIC DNA]</scope>
    <source>
        <strain evidence="4 5">CCAP 1055/1</strain>
    </source>
</reference>
<dbReference type="InterPro" id="IPR029071">
    <property type="entry name" value="Ubiquitin-like_domsf"/>
</dbReference>
<feature type="compositionally biased region" description="Low complexity" evidence="1">
    <location>
        <begin position="310"/>
        <end position="367"/>
    </location>
</feature>
<dbReference type="PROSITE" id="PS50030">
    <property type="entry name" value="UBA"/>
    <property type="match status" value="1"/>
</dbReference>
<feature type="compositionally biased region" description="Low complexity" evidence="1">
    <location>
        <begin position="110"/>
        <end position="123"/>
    </location>
</feature>
<sequence length="614" mass="65296">MSGTGTTVDDSHGFSLTIRTSNGDRFDVLVTSSNDSDPTVRDVKAAIAARPGETVPMERLRLIYKGRILENESHVSHYAILPRSTLFLVKSSGQTPTVGSGNATTSSHRTASTGVTSSGTVAPTVPPPLFQTAPPLSSSTNPWGLANVNNSAGAFPPGMMPPTDPQQLEAMMNSPMMQSLLDNPELMQNMMQAQMRSNPQMRQMMEANPQLQHVLNDPQVLRDALRVMRNPAARQQAMRNQDLALSQLENMPGGFAALSSMYRDVQQPMEEASALMNHTESARTADPAHTQAGASGTAMPNPWGSNYTRASPAASNATAHSNSSSNSNANNAATNPFLAAMGGNRNAASSANNNTGTTAHGTAATGNPWASTGMPGFASSLQQPPSPDQANLMMNLLDNPAVTQMMQNALEQNPDMFRTMLEQQNPMLRSMFANNPEAGNDFIRQMMNPQMLRTMMQLQQNMGGMNPGSMMMPPVTPATNPSLNNTSTGLDFSSLLQGSQGASRSNATATNPWAFPTPSNIRSVSTPVTAAPAADRYRTQLRSLYDMGFDDEARNVAALERVHGNLNRAVDALLSSPPPPTSTATSAPAPSTGNEDSGPPPEEAPKGSQEKKND</sequence>
<name>B7FTQ2_PHATC</name>
<feature type="region of interest" description="Disordered" evidence="1">
    <location>
        <begin position="94"/>
        <end position="127"/>
    </location>
</feature>
<dbReference type="OrthoDB" id="267397at2759"/>
<dbReference type="SUPFAM" id="SSF54236">
    <property type="entry name" value="Ubiquitin-like"/>
    <property type="match status" value="1"/>
</dbReference>
<dbReference type="Gene3D" id="1.10.260.100">
    <property type="match status" value="1"/>
</dbReference>
<dbReference type="Gene3D" id="1.10.8.10">
    <property type="entry name" value="DNA helicase RuvA subunit, C-terminal domain"/>
    <property type="match status" value="1"/>
</dbReference>
<dbReference type="GO" id="GO:0005829">
    <property type="term" value="C:cytosol"/>
    <property type="evidence" value="ECO:0007669"/>
    <property type="project" value="TreeGrafter"/>
</dbReference>